<keyword evidence="3" id="KW-1185">Reference proteome</keyword>
<protein>
    <submittedName>
        <fullName evidence="2">Uncharacterized protein</fullName>
    </submittedName>
</protein>
<feature type="compositionally biased region" description="Basic and acidic residues" evidence="1">
    <location>
        <begin position="1"/>
        <end position="26"/>
    </location>
</feature>
<gene>
    <name evidence="2" type="ORF">NEF87_001808</name>
</gene>
<evidence type="ECO:0000313" key="3">
    <source>
        <dbReference type="Proteomes" id="UP001208689"/>
    </source>
</evidence>
<dbReference type="Proteomes" id="UP001208689">
    <property type="component" value="Chromosome"/>
</dbReference>
<sequence>MSEKTHFKIDKVGKKPTSERGYRLEDTIDGNSEPERKNFARLMEHHGCENEGPLWSRKVPFTK</sequence>
<name>A0ABY6HPS8_9ARCH</name>
<proteinExistence type="predicted"/>
<organism evidence="2 3">
    <name type="scientific">Candidatus Lokiarchaeum ossiferum</name>
    <dbReference type="NCBI Taxonomy" id="2951803"/>
    <lineage>
        <taxon>Archaea</taxon>
        <taxon>Promethearchaeati</taxon>
        <taxon>Promethearchaeota</taxon>
        <taxon>Promethearchaeia</taxon>
        <taxon>Promethearchaeales</taxon>
        <taxon>Promethearchaeaceae</taxon>
        <taxon>Candidatus Lokiarchaeum</taxon>
    </lineage>
</organism>
<evidence type="ECO:0000313" key="2">
    <source>
        <dbReference type="EMBL" id="UYP45523.1"/>
    </source>
</evidence>
<accession>A0ABY6HPS8</accession>
<feature type="region of interest" description="Disordered" evidence="1">
    <location>
        <begin position="1"/>
        <end position="33"/>
    </location>
</feature>
<reference evidence="2" key="1">
    <citation type="submission" date="2022-09" db="EMBL/GenBank/DDBJ databases">
        <title>Actin cytoskeleton and complex cell architecture in an #Asgard archaeon.</title>
        <authorList>
            <person name="Ponce Toledo R.I."/>
            <person name="Schleper C."/>
            <person name="Rodrigues Oliveira T."/>
            <person name="Wollweber F."/>
            <person name="Xu J."/>
            <person name="Rittmann S."/>
            <person name="Klingl A."/>
            <person name="Pilhofer M."/>
        </authorList>
    </citation>
    <scope>NUCLEOTIDE SEQUENCE</scope>
    <source>
        <strain evidence="2">B-35</strain>
    </source>
</reference>
<dbReference type="EMBL" id="CP104013">
    <property type="protein sequence ID" value="UYP45523.1"/>
    <property type="molecule type" value="Genomic_DNA"/>
</dbReference>
<evidence type="ECO:0000256" key="1">
    <source>
        <dbReference type="SAM" id="MobiDB-lite"/>
    </source>
</evidence>